<evidence type="ECO:0000256" key="7">
    <source>
        <dbReference type="ARBA" id="ARBA00023295"/>
    </source>
</evidence>
<evidence type="ECO:0000313" key="13">
    <source>
        <dbReference type="Proteomes" id="UP001239782"/>
    </source>
</evidence>
<dbReference type="GO" id="GO:0009254">
    <property type="term" value="P:peptidoglycan turnover"/>
    <property type="evidence" value="ECO:0007669"/>
    <property type="project" value="UniProtKB-UniRule"/>
</dbReference>
<dbReference type="Pfam" id="PF00933">
    <property type="entry name" value="Glyco_hydro_3"/>
    <property type="match status" value="1"/>
</dbReference>
<comment type="catalytic activity">
    <reaction evidence="1 10">
        <text>Hydrolysis of terminal non-reducing N-acetyl-D-hexosamine residues in N-acetyl-beta-D-hexosaminides.</text>
        <dbReference type="EC" id="3.2.1.52"/>
    </reaction>
</comment>
<dbReference type="InterPro" id="IPR022956">
    <property type="entry name" value="Beta_hexosaminidase_bac"/>
</dbReference>
<evidence type="ECO:0000256" key="2">
    <source>
        <dbReference type="ARBA" id="ARBA00022490"/>
    </source>
</evidence>
<dbReference type="HAMAP" id="MF_00364">
    <property type="entry name" value="NagZ"/>
    <property type="match status" value="1"/>
</dbReference>
<dbReference type="InterPro" id="IPR036962">
    <property type="entry name" value="Glyco_hydro_3_N_sf"/>
</dbReference>
<evidence type="ECO:0000256" key="1">
    <source>
        <dbReference type="ARBA" id="ARBA00001231"/>
    </source>
</evidence>
<dbReference type="GO" id="GO:0005737">
    <property type="term" value="C:cytoplasm"/>
    <property type="evidence" value="ECO:0007669"/>
    <property type="project" value="UniProtKB-SubCell"/>
</dbReference>
<comment type="similarity">
    <text evidence="10">Belongs to the glycosyl hydrolase 3 family. NagZ subfamily.</text>
</comment>
<feature type="binding site" evidence="10">
    <location>
        <begin position="167"/>
        <end position="168"/>
    </location>
    <ligand>
        <name>substrate</name>
    </ligand>
</feature>
<dbReference type="NCBIfam" id="NF003740">
    <property type="entry name" value="PRK05337.1"/>
    <property type="match status" value="1"/>
</dbReference>
<keyword evidence="7 10" id="KW-0326">Glycosidase</keyword>
<comment type="pathway">
    <text evidence="10">Cell wall biogenesis; peptidoglycan recycling.</text>
</comment>
<keyword evidence="4 10" id="KW-0378">Hydrolase</keyword>
<dbReference type="GO" id="GO:0071555">
    <property type="term" value="P:cell wall organization"/>
    <property type="evidence" value="ECO:0007669"/>
    <property type="project" value="UniProtKB-KW"/>
</dbReference>
<dbReference type="InterPro" id="IPR001764">
    <property type="entry name" value="Glyco_hydro_3_N"/>
</dbReference>
<dbReference type="GO" id="GO:0009252">
    <property type="term" value="P:peptidoglycan biosynthetic process"/>
    <property type="evidence" value="ECO:0007669"/>
    <property type="project" value="UniProtKB-KW"/>
</dbReference>
<keyword evidence="9 10" id="KW-0961">Cell wall biogenesis/degradation</keyword>
<evidence type="ECO:0000256" key="3">
    <source>
        <dbReference type="ARBA" id="ARBA00022618"/>
    </source>
</evidence>
<dbReference type="PANTHER" id="PTHR30480">
    <property type="entry name" value="BETA-HEXOSAMINIDASE-RELATED"/>
    <property type="match status" value="1"/>
</dbReference>
<evidence type="ECO:0000256" key="9">
    <source>
        <dbReference type="ARBA" id="ARBA00023316"/>
    </source>
</evidence>
<feature type="binding site" evidence="10">
    <location>
        <position position="72"/>
    </location>
    <ligand>
        <name>substrate</name>
    </ligand>
</feature>
<feature type="domain" description="Glycoside hydrolase family 3 N-terminal" evidence="11">
    <location>
        <begin position="14"/>
        <end position="315"/>
    </location>
</feature>
<dbReference type="PANTHER" id="PTHR30480:SF13">
    <property type="entry name" value="BETA-HEXOSAMINIDASE"/>
    <property type="match status" value="1"/>
</dbReference>
<comment type="function">
    <text evidence="10">Plays a role in peptidoglycan recycling by cleaving the terminal beta-1,4-linked N-acetylglucosamine (GlcNAc) from peptide-linked peptidoglycan fragments, giving rise to free GlcNAc, anhydro-N-acetylmuramic acid and anhydro-N-acetylmuramic acid-linked peptides.</text>
</comment>
<keyword evidence="13" id="KW-1185">Reference proteome</keyword>
<keyword evidence="8 10" id="KW-0131">Cell cycle</keyword>
<evidence type="ECO:0000313" key="12">
    <source>
        <dbReference type="EMBL" id="WMS88054.1"/>
    </source>
</evidence>
<dbReference type="GO" id="GO:0051301">
    <property type="term" value="P:cell division"/>
    <property type="evidence" value="ECO:0007669"/>
    <property type="project" value="UniProtKB-KW"/>
</dbReference>
<dbReference type="EC" id="3.2.1.52" evidence="10"/>
<keyword evidence="5 10" id="KW-0133">Cell shape</keyword>
<evidence type="ECO:0000259" key="11">
    <source>
        <dbReference type="Pfam" id="PF00933"/>
    </source>
</evidence>
<dbReference type="SUPFAM" id="SSF51445">
    <property type="entry name" value="(Trans)glycosidases"/>
    <property type="match status" value="1"/>
</dbReference>
<evidence type="ECO:0000256" key="6">
    <source>
        <dbReference type="ARBA" id="ARBA00022984"/>
    </source>
</evidence>
<feature type="active site" description="Nucleophile" evidence="10">
    <location>
        <position position="250"/>
    </location>
</feature>
<dbReference type="GO" id="GO:0008360">
    <property type="term" value="P:regulation of cell shape"/>
    <property type="evidence" value="ECO:0007669"/>
    <property type="project" value="UniProtKB-KW"/>
</dbReference>
<dbReference type="Proteomes" id="UP001239782">
    <property type="component" value="Chromosome"/>
</dbReference>
<dbReference type="GO" id="GO:0004563">
    <property type="term" value="F:beta-N-acetylhexosaminidase activity"/>
    <property type="evidence" value="ECO:0007669"/>
    <property type="project" value="UniProtKB-UniRule"/>
</dbReference>
<keyword evidence="3 10" id="KW-0132">Cell division</keyword>
<evidence type="ECO:0000256" key="10">
    <source>
        <dbReference type="HAMAP-Rule" id="MF_00364"/>
    </source>
</evidence>
<dbReference type="RefSeq" id="WP_309203245.1">
    <property type="nucleotide sequence ID" value="NZ_CP133548.1"/>
</dbReference>
<evidence type="ECO:0000256" key="5">
    <source>
        <dbReference type="ARBA" id="ARBA00022960"/>
    </source>
</evidence>
<name>A0AA51RV33_9GAMM</name>
<dbReference type="InterPro" id="IPR050226">
    <property type="entry name" value="NagZ_Beta-hexosaminidase"/>
</dbReference>
<organism evidence="12 13">
    <name type="scientific">Pleionea litopenaei</name>
    <dbReference type="NCBI Taxonomy" id="3070815"/>
    <lineage>
        <taxon>Bacteria</taxon>
        <taxon>Pseudomonadati</taxon>
        <taxon>Pseudomonadota</taxon>
        <taxon>Gammaproteobacteria</taxon>
        <taxon>Oceanospirillales</taxon>
        <taxon>Pleioneaceae</taxon>
        <taxon>Pleionea</taxon>
    </lineage>
</organism>
<feature type="binding site" evidence="10">
    <location>
        <position position="137"/>
    </location>
    <ligand>
        <name>substrate</name>
    </ligand>
</feature>
<dbReference type="KEGG" id="plei:Q9312_03845"/>
<dbReference type="GO" id="GO:0005975">
    <property type="term" value="P:carbohydrate metabolic process"/>
    <property type="evidence" value="ECO:0007669"/>
    <property type="project" value="InterPro"/>
</dbReference>
<dbReference type="InterPro" id="IPR017853">
    <property type="entry name" value="GH"/>
</dbReference>
<feature type="active site" description="Proton donor/acceptor" evidence="10">
    <location>
        <position position="180"/>
    </location>
</feature>
<accession>A0AA51RV33</accession>
<dbReference type="Gene3D" id="3.20.20.300">
    <property type="entry name" value="Glycoside hydrolase, family 3, N-terminal domain"/>
    <property type="match status" value="1"/>
</dbReference>
<comment type="subcellular location">
    <subcellularLocation>
        <location evidence="10">Cytoplasm</location>
    </subcellularLocation>
</comment>
<keyword evidence="2 10" id="KW-0963">Cytoplasm</keyword>
<reference evidence="12 13" key="1">
    <citation type="submission" date="2023-08" db="EMBL/GenBank/DDBJ databases">
        <title>Pleionea litopenaei sp. nov., isolated from stomach of juvenile Litopenaeus vannamei.</title>
        <authorList>
            <person name="Rho A.M."/>
            <person name="Hwang C.Y."/>
        </authorList>
    </citation>
    <scope>NUCLEOTIDE SEQUENCE [LARGE SCALE GENOMIC DNA]</scope>
    <source>
        <strain evidence="12 13">HL-JVS1</strain>
    </source>
</reference>
<proteinExistence type="inferred from homology"/>
<protein>
    <recommendedName>
        <fullName evidence="10">Beta-hexosaminidase</fullName>
        <ecNumber evidence="10">3.2.1.52</ecNumber>
    </recommendedName>
    <alternativeName>
        <fullName evidence="10">Beta-N-acetylhexosaminidase</fullName>
    </alternativeName>
    <alternativeName>
        <fullName evidence="10">N-acetyl-beta-glucosaminidase</fullName>
    </alternativeName>
</protein>
<feature type="binding site" evidence="10">
    <location>
        <position position="64"/>
    </location>
    <ligand>
        <name>substrate</name>
    </ligand>
</feature>
<gene>
    <name evidence="10 12" type="primary">nagZ</name>
    <name evidence="12" type="ORF">Q9312_03845</name>
</gene>
<dbReference type="AlphaFoldDB" id="A0AA51RV33"/>
<feature type="site" description="Important for catalytic activity" evidence="10">
    <location>
        <position position="178"/>
    </location>
</feature>
<evidence type="ECO:0000256" key="4">
    <source>
        <dbReference type="ARBA" id="ARBA00022801"/>
    </source>
</evidence>
<evidence type="ECO:0000256" key="8">
    <source>
        <dbReference type="ARBA" id="ARBA00023306"/>
    </source>
</evidence>
<dbReference type="EMBL" id="CP133548">
    <property type="protein sequence ID" value="WMS88054.1"/>
    <property type="molecule type" value="Genomic_DNA"/>
</dbReference>
<sequence>MSAPGPIMLDLKAYNLDSEEREMLSHPACGGVILFSRNIEQPQQVSELIKDIRRVNEQLLIAVDQEGGRVQRLREGYTKLPALRQLELNSPNDQVLMQRTHAHATVMALETLCTGFDISFAPVLDVASETSRVIGDRAFHEDPQKITAIAQCYVRALKECGMAATGKHFPGHGTVDADSHLELPVDNRRFEEIAEHDLVPFARLASQLMGIMPAHIIYPNVDELPAGFSRYWVEEVLRKQLGFNGAVFSDDLSMKGAEVVGDYQARVDAALEAGCDMALVCNQPQEAGRLLEHLEGYRSKISEQRVAAMHSKVARTSSISDYKTDRRWLEAQDVLRPLFDD</sequence>
<keyword evidence="6 10" id="KW-0573">Peptidoglycan synthesis</keyword>